<dbReference type="AlphaFoldDB" id="A0A0C2IBE9"/>
<dbReference type="Proteomes" id="UP000031668">
    <property type="component" value="Unassembled WGS sequence"/>
</dbReference>
<evidence type="ECO:0000313" key="2">
    <source>
        <dbReference type="Proteomes" id="UP000031668"/>
    </source>
</evidence>
<evidence type="ECO:0000313" key="1">
    <source>
        <dbReference type="EMBL" id="KII62648.1"/>
    </source>
</evidence>
<comment type="caution">
    <text evidence="1">The sequence shown here is derived from an EMBL/GenBank/DDBJ whole genome shotgun (WGS) entry which is preliminary data.</text>
</comment>
<name>A0A0C2IBE9_THEKT</name>
<keyword evidence="2" id="KW-1185">Reference proteome</keyword>
<gene>
    <name evidence="1" type="ORF">RF11_08298</name>
</gene>
<accession>A0A0C2IBE9</accession>
<proteinExistence type="predicted"/>
<dbReference type="EMBL" id="JWZT01004912">
    <property type="protein sequence ID" value="KII62648.1"/>
    <property type="molecule type" value="Genomic_DNA"/>
</dbReference>
<reference evidence="1 2" key="1">
    <citation type="journal article" date="2014" name="Genome Biol. Evol.">
        <title>The genome of the myxosporean Thelohanellus kitauei shows adaptations to nutrient acquisition within its fish host.</title>
        <authorList>
            <person name="Yang Y."/>
            <person name="Xiong J."/>
            <person name="Zhou Z."/>
            <person name="Huo F."/>
            <person name="Miao W."/>
            <person name="Ran C."/>
            <person name="Liu Y."/>
            <person name="Zhang J."/>
            <person name="Feng J."/>
            <person name="Wang M."/>
            <person name="Wang M."/>
            <person name="Wang L."/>
            <person name="Yao B."/>
        </authorList>
    </citation>
    <scope>NUCLEOTIDE SEQUENCE [LARGE SCALE GENOMIC DNA]</scope>
    <source>
        <strain evidence="1">Wuqing</strain>
    </source>
</reference>
<sequence>MDTRSSLSFRDSRIVHPNDILKSTTQHIRVRYLPKYQSAVISKLYIKDDRLYSHEKPGRFLIIFPNKMRHKIKLTYHVEDTAHVGAEKQQNLFVGHQRIHKNFSDMQHEQTPQKRSYAPASALRANIPLSGMAI</sequence>
<protein>
    <submittedName>
        <fullName evidence="1">Uncharacterized protein</fullName>
    </submittedName>
</protein>
<organism evidence="1 2">
    <name type="scientific">Thelohanellus kitauei</name>
    <name type="common">Myxosporean</name>
    <dbReference type="NCBI Taxonomy" id="669202"/>
    <lineage>
        <taxon>Eukaryota</taxon>
        <taxon>Metazoa</taxon>
        <taxon>Cnidaria</taxon>
        <taxon>Myxozoa</taxon>
        <taxon>Myxosporea</taxon>
        <taxon>Bivalvulida</taxon>
        <taxon>Platysporina</taxon>
        <taxon>Myxobolidae</taxon>
        <taxon>Thelohanellus</taxon>
    </lineage>
</organism>